<comment type="caution">
    <text evidence="1">The sequence shown here is derived from an EMBL/GenBank/DDBJ whole genome shotgun (WGS) entry which is preliminary data.</text>
</comment>
<dbReference type="OrthoDB" id="953249at2"/>
<dbReference type="Pfam" id="PF24716">
    <property type="entry name" value="WapI"/>
    <property type="match status" value="1"/>
</dbReference>
<protein>
    <submittedName>
        <fullName evidence="1">Uncharacterized protein</fullName>
    </submittedName>
</protein>
<sequence>MKLNSSTSSFELSINGYTAQTANWRERNSLSCNISTMWRQQRDTQAAPMHTWEVRRLVNVMKSLWSKAANRASMSFASPGLAVDGVALPNDQYRLHFQFSQSITPAWHPYPDFPLEMDMLLSHKQLQEAIQELSTQLATYPER</sequence>
<evidence type="ECO:0000313" key="1">
    <source>
        <dbReference type="EMBL" id="PRY44081.1"/>
    </source>
</evidence>
<dbReference type="Proteomes" id="UP000238375">
    <property type="component" value="Unassembled WGS sequence"/>
</dbReference>
<evidence type="ECO:0000313" key="2">
    <source>
        <dbReference type="Proteomes" id="UP000238375"/>
    </source>
</evidence>
<dbReference type="RefSeq" id="WP_106136510.1">
    <property type="nucleotide sequence ID" value="NZ_PVTE01000003.1"/>
</dbReference>
<organism evidence="1 2">
    <name type="scientific">Spirosoma oryzae</name>
    <dbReference type="NCBI Taxonomy" id="1469603"/>
    <lineage>
        <taxon>Bacteria</taxon>
        <taxon>Pseudomonadati</taxon>
        <taxon>Bacteroidota</taxon>
        <taxon>Cytophagia</taxon>
        <taxon>Cytophagales</taxon>
        <taxon>Cytophagaceae</taxon>
        <taxon>Spirosoma</taxon>
    </lineage>
</organism>
<gene>
    <name evidence="1" type="ORF">CLV58_10350</name>
</gene>
<dbReference type="AlphaFoldDB" id="A0A2T0TEK4"/>
<dbReference type="InterPro" id="IPR056510">
    <property type="entry name" value="WapI"/>
</dbReference>
<proteinExistence type="predicted"/>
<name>A0A2T0TEK4_9BACT</name>
<dbReference type="EMBL" id="PVTE01000003">
    <property type="protein sequence ID" value="PRY44081.1"/>
    <property type="molecule type" value="Genomic_DNA"/>
</dbReference>
<keyword evidence="2" id="KW-1185">Reference proteome</keyword>
<reference evidence="1 2" key="1">
    <citation type="submission" date="2018-03" db="EMBL/GenBank/DDBJ databases">
        <title>Genomic Encyclopedia of Archaeal and Bacterial Type Strains, Phase II (KMG-II): from individual species to whole genera.</title>
        <authorList>
            <person name="Goeker M."/>
        </authorList>
    </citation>
    <scope>NUCLEOTIDE SEQUENCE [LARGE SCALE GENOMIC DNA]</scope>
    <source>
        <strain evidence="1 2">DSM 28354</strain>
    </source>
</reference>
<accession>A0A2T0TEK4</accession>